<gene>
    <name evidence="13" type="ORF">SISNIDRAFT_456766</name>
</gene>
<sequence>MASGAFDDLLAPTRNELEDNPFDDPFMRPRSPDPWATFGQSQLGSNHDVQEHNPYQEPDIPHPDPLETDTFKYEPPPPPPQESHTYVLQPKPEVPSAPPSVIEEHLPPSAPTPPSEPEPVSLPTEKETPQTSGYSSPLHSSPPSPSTPVPSTPSQLSRQTSPPPPAQQVTATSSTSSFSPPPERIRSPLDAPLNPVNGGFNYTFSGLSLGGETSGGWGAAESTFVNDVREPTNDVVEERRSTEADAAEDAPPKAVQTNTGIAPLFTITVDDPQKVGDPIRGYTLYTVTTKTTSPLFAKPSFSVLRRYSDFLWLYETLVQNNPGVVVPPVPEKHSFGRFQDSFVEQRRVALTKCIHKIANHSVLAKDPDLKLFLESDSFALDVKQRKAELANERGGLMANIGSTITGPKFYETDEWFDQKKAYLDALESQLRGLVKAIDLVSKQRYDVTSAIALFSDAVAALADTDLHGNAFTQTLLGLADVEKKVRDLLEAQARDDVVTVMATADEYARLINSVRLAFASRIRCHATWQAADSDVRRVRAAQEKARKQGRLPSDRLTHSLAEIQESERHALEAKREYDNVSKLIKAEMARFEHERVEDFKNSLEAFLNGMIGRQKEIIRLWEVYQEQLLKRTAKSSAPGNTQGGGVVESTPSSSGAGPVAQAATGTSLPDDDNMPASPWN</sequence>
<evidence type="ECO:0000256" key="4">
    <source>
        <dbReference type="ARBA" id="ARBA00010883"/>
    </source>
</evidence>
<evidence type="ECO:0000256" key="3">
    <source>
        <dbReference type="ARBA" id="ARBA00004555"/>
    </source>
</evidence>
<dbReference type="STRING" id="1314777.A0A164S5U8"/>
<dbReference type="GO" id="GO:0005794">
    <property type="term" value="C:Golgi apparatus"/>
    <property type="evidence" value="ECO:0007669"/>
    <property type="project" value="UniProtKB-SubCell"/>
</dbReference>
<dbReference type="SMART" id="SM00312">
    <property type="entry name" value="PX"/>
    <property type="match status" value="1"/>
</dbReference>
<evidence type="ECO:0000313" key="14">
    <source>
        <dbReference type="Proteomes" id="UP000076722"/>
    </source>
</evidence>
<dbReference type="GO" id="GO:0042147">
    <property type="term" value="P:retrograde transport, endosome to Golgi"/>
    <property type="evidence" value="ECO:0007669"/>
    <property type="project" value="TreeGrafter"/>
</dbReference>
<dbReference type="Gene3D" id="3.30.1520.10">
    <property type="entry name" value="Phox-like domain"/>
    <property type="match status" value="1"/>
</dbReference>
<dbReference type="GO" id="GO:0035091">
    <property type="term" value="F:phosphatidylinositol binding"/>
    <property type="evidence" value="ECO:0007669"/>
    <property type="project" value="InterPro"/>
</dbReference>
<keyword evidence="10" id="KW-0472">Membrane</keyword>
<feature type="region of interest" description="Disordered" evidence="11">
    <location>
        <begin position="1"/>
        <end position="192"/>
    </location>
</feature>
<proteinExistence type="inferred from homology"/>
<dbReference type="PROSITE" id="PS50195">
    <property type="entry name" value="PX"/>
    <property type="match status" value="1"/>
</dbReference>
<feature type="compositionally biased region" description="Pro residues" evidence="11">
    <location>
        <begin position="108"/>
        <end position="117"/>
    </location>
</feature>
<evidence type="ECO:0000256" key="8">
    <source>
        <dbReference type="ARBA" id="ARBA00022927"/>
    </source>
</evidence>
<dbReference type="InterPro" id="IPR015404">
    <property type="entry name" value="Vps5_C"/>
</dbReference>
<dbReference type="Pfam" id="PF09325">
    <property type="entry name" value="Vps5"/>
    <property type="match status" value="1"/>
</dbReference>
<keyword evidence="6" id="KW-0963">Cytoplasm</keyword>
<feature type="compositionally biased region" description="Basic and acidic residues" evidence="11">
    <location>
        <begin position="230"/>
        <end position="243"/>
    </location>
</feature>
<keyword evidence="14" id="KW-1185">Reference proteome</keyword>
<dbReference type="InterPro" id="IPR001683">
    <property type="entry name" value="PX_dom"/>
</dbReference>
<feature type="domain" description="PX" evidence="12">
    <location>
        <begin position="263"/>
        <end position="380"/>
    </location>
</feature>
<dbReference type="GO" id="GO:0005829">
    <property type="term" value="C:cytosol"/>
    <property type="evidence" value="ECO:0007669"/>
    <property type="project" value="GOC"/>
</dbReference>
<evidence type="ECO:0000256" key="2">
    <source>
        <dbReference type="ARBA" id="ARBA00004496"/>
    </source>
</evidence>
<dbReference type="AlphaFoldDB" id="A0A164S5U8"/>
<evidence type="ECO:0000256" key="10">
    <source>
        <dbReference type="ARBA" id="ARBA00023136"/>
    </source>
</evidence>
<comment type="similarity">
    <text evidence="4">Belongs to the sorting nexin family.</text>
</comment>
<dbReference type="GO" id="GO:0045053">
    <property type="term" value="P:protein retention in Golgi apparatus"/>
    <property type="evidence" value="ECO:0007669"/>
    <property type="project" value="TreeGrafter"/>
</dbReference>
<dbReference type="PANTHER" id="PTHR10555:SF170">
    <property type="entry name" value="FI18122P1"/>
    <property type="match status" value="1"/>
</dbReference>
<dbReference type="Gene3D" id="1.20.1270.60">
    <property type="entry name" value="Arfaptin homology (AH) domain/BAR domain"/>
    <property type="match status" value="1"/>
</dbReference>
<evidence type="ECO:0000256" key="7">
    <source>
        <dbReference type="ARBA" id="ARBA00022553"/>
    </source>
</evidence>
<evidence type="ECO:0000313" key="13">
    <source>
        <dbReference type="EMBL" id="KZS91181.1"/>
    </source>
</evidence>
<dbReference type="InterPro" id="IPR036871">
    <property type="entry name" value="PX_dom_sf"/>
</dbReference>
<dbReference type="FunFam" id="1.20.1270.60:FF:000022">
    <property type="entry name" value="Sorting nexin 3 protein"/>
    <property type="match status" value="1"/>
</dbReference>
<name>A0A164S5U8_9AGAM</name>
<dbReference type="GO" id="GO:0015031">
    <property type="term" value="P:protein transport"/>
    <property type="evidence" value="ECO:0007669"/>
    <property type="project" value="UniProtKB-KW"/>
</dbReference>
<dbReference type="Proteomes" id="UP000076722">
    <property type="component" value="Unassembled WGS sequence"/>
</dbReference>
<dbReference type="PANTHER" id="PTHR10555">
    <property type="entry name" value="SORTING NEXIN"/>
    <property type="match status" value="1"/>
</dbReference>
<protein>
    <submittedName>
        <fullName evidence="13">Vps5-domain-containing protein</fullName>
    </submittedName>
</protein>
<dbReference type="FunFam" id="3.30.1520.10:FF:000013">
    <property type="entry name" value="Putative Sorting nexin 3"/>
    <property type="match status" value="1"/>
</dbReference>
<evidence type="ECO:0000256" key="11">
    <source>
        <dbReference type="SAM" id="MobiDB-lite"/>
    </source>
</evidence>
<evidence type="ECO:0000256" key="5">
    <source>
        <dbReference type="ARBA" id="ARBA00022448"/>
    </source>
</evidence>
<feature type="region of interest" description="Disordered" evidence="11">
    <location>
        <begin position="633"/>
        <end position="680"/>
    </location>
</feature>
<dbReference type="OrthoDB" id="271164at2759"/>
<dbReference type="SUPFAM" id="SSF64268">
    <property type="entry name" value="PX domain"/>
    <property type="match status" value="1"/>
</dbReference>
<keyword evidence="8" id="KW-0653">Protein transport</keyword>
<feature type="region of interest" description="Disordered" evidence="11">
    <location>
        <begin position="230"/>
        <end position="254"/>
    </location>
</feature>
<organism evidence="13 14">
    <name type="scientific">Sistotremastrum niveocremeum HHB9708</name>
    <dbReference type="NCBI Taxonomy" id="1314777"/>
    <lineage>
        <taxon>Eukaryota</taxon>
        <taxon>Fungi</taxon>
        <taxon>Dikarya</taxon>
        <taxon>Basidiomycota</taxon>
        <taxon>Agaricomycotina</taxon>
        <taxon>Agaricomycetes</taxon>
        <taxon>Sistotremastrales</taxon>
        <taxon>Sistotremastraceae</taxon>
        <taxon>Sertulicium</taxon>
        <taxon>Sertulicium niveocremeum</taxon>
    </lineage>
</organism>
<dbReference type="EMBL" id="KV419416">
    <property type="protein sequence ID" value="KZS91181.1"/>
    <property type="molecule type" value="Genomic_DNA"/>
</dbReference>
<feature type="compositionally biased region" description="Basic and acidic residues" evidence="11">
    <location>
        <begin position="59"/>
        <end position="72"/>
    </location>
</feature>
<comment type="subcellular location">
    <subcellularLocation>
        <location evidence="2">Cytoplasm</location>
    </subcellularLocation>
    <subcellularLocation>
        <location evidence="3">Golgi apparatus</location>
    </subcellularLocation>
    <subcellularLocation>
        <location evidence="1">Membrane</location>
        <topology evidence="1">Peripheral membrane protein</topology>
        <orientation evidence="1">Cytoplasmic side</orientation>
    </subcellularLocation>
</comment>
<evidence type="ECO:0000256" key="1">
    <source>
        <dbReference type="ARBA" id="ARBA00004287"/>
    </source>
</evidence>
<feature type="compositionally biased region" description="Pro residues" evidence="11">
    <location>
        <begin position="140"/>
        <end position="151"/>
    </location>
</feature>
<dbReference type="GO" id="GO:0030904">
    <property type="term" value="C:retromer complex"/>
    <property type="evidence" value="ECO:0007669"/>
    <property type="project" value="UniProtKB-ARBA"/>
</dbReference>
<keyword evidence="7" id="KW-0597">Phosphoprotein</keyword>
<keyword evidence="5" id="KW-0813">Transport</keyword>
<accession>A0A164S5U8</accession>
<evidence type="ECO:0000256" key="9">
    <source>
        <dbReference type="ARBA" id="ARBA00023034"/>
    </source>
</evidence>
<keyword evidence="9" id="KW-0333">Golgi apparatus</keyword>
<dbReference type="GO" id="GO:0005768">
    <property type="term" value="C:endosome"/>
    <property type="evidence" value="ECO:0007669"/>
    <property type="project" value="TreeGrafter"/>
</dbReference>
<reference evidence="13 14" key="1">
    <citation type="journal article" date="2016" name="Mol. Biol. Evol.">
        <title>Comparative Genomics of Early-Diverging Mushroom-Forming Fungi Provides Insights into the Origins of Lignocellulose Decay Capabilities.</title>
        <authorList>
            <person name="Nagy L.G."/>
            <person name="Riley R."/>
            <person name="Tritt A."/>
            <person name="Adam C."/>
            <person name="Daum C."/>
            <person name="Floudas D."/>
            <person name="Sun H."/>
            <person name="Yadav J.S."/>
            <person name="Pangilinan J."/>
            <person name="Larsson K.H."/>
            <person name="Matsuura K."/>
            <person name="Barry K."/>
            <person name="Labutti K."/>
            <person name="Kuo R."/>
            <person name="Ohm R.A."/>
            <person name="Bhattacharya S.S."/>
            <person name="Shirouzu T."/>
            <person name="Yoshinaga Y."/>
            <person name="Martin F.M."/>
            <person name="Grigoriev I.V."/>
            <person name="Hibbett D.S."/>
        </authorList>
    </citation>
    <scope>NUCLEOTIDE SEQUENCE [LARGE SCALE GENOMIC DNA]</scope>
    <source>
        <strain evidence="13 14">HHB9708</strain>
    </source>
</reference>
<dbReference type="SUPFAM" id="SSF103657">
    <property type="entry name" value="BAR/IMD domain-like"/>
    <property type="match status" value="1"/>
</dbReference>
<evidence type="ECO:0000256" key="6">
    <source>
        <dbReference type="ARBA" id="ARBA00022490"/>
    </source>
</evidence>
<dbReference type="InterPro" id="IPR027267">
    <property type="entry name" value="AH/BAR_dom_sf"/>
</dbReference>
<dbReference type="Pfam" id="PF00787">
    <property type="entry name" value="PX"/>
    <property type="match status" value="1"/>
</dbReference>
<feature type="compositionally biased region" description="Polar residues" evidence="11">
    <location>
        <begin position="38"/>
        <end position="47"/>
    </location>
</feature>
<evidence type="ECO:0000259" key="12">
    <source>
        <dbReference type="PROSITE" id="PS50195"/>
    </source>
</evidence>